<accession>A0AAD7N6C8</accession>
<gene>
    <name evidence="1" type="ORF">B0H16DRAFT_959581</name>
</gene>
<dbReference type="AlphaFoldDB" id="A0AAD7N6C8"/>
<dbReference type="EMBL" id="JARKIB010000080">
    <property type="protein sequence ID" value="KAJ7746257.1"/>
    <property type="molecule type" value="Genomic_DNA"/>
</dbReference>
<protein>
    <submittedName>
        <fullName evidence="1">Uncharacterized protein</fullName>
    </submittedName>
</protein>
<keyword evidence="2" id="KW-1185">Reference proteome</keyword>
<dbReference type="Proteomes" id="UP001215598">
    <property type="component" value="Unassembled WGS sequence"/>
</dbReference>
<evidence type="ECO:0000313" key="2">
    <source>
        <dbReference type="Proteomes" id="UP001215598"/>
    </source>
</evidence>
<reference evidence="1" key="1">
    <citation type="submission" date="2023-03" db="EMBL/GenBank/DDBJ databases">
        <title>Massive genome expansion in bonnet fungi (Mycena s.s.) driven by repeated elements and novel gene families across ecological guilds.</title>
        <authorList>
            <consortium name="Lawrence Berkeley National Laboratory"/>
            <person name="Harder C.B."/>
            <person name="Miyauchi S."/>
            <person name="Viragh M."/>
            <person name="Kuo A."/>
            <person name="Thoen E."/>
            <person name="Andreopoulos B."/>
            <person name="Lu D."/>
            <person name="Skrede I."/>
            <person name="Drula E."/>
            <person name="Henrissat B."/>
            <person name="Morin E."/>
            <person name="Kohler A."/>
            <person name="Barry K."/>
            <person name="LaButti K."/>
            <person name="Morin E."/>
            <person name="Salamov A."/>
            <person name="Lipzen A."/>
            <person name="Mereny Z."/>
            <person name="Hegedus B."/>
            <person name="Baldrian P."/>
            <person name="Stursova M."/>
            <person name="Weitz H."/>
            <person name="Taylor A."/>
            <person name="Grigoriev I.V."/>
            <person name="Nagy L.G."/>
            <person name="Martin F."/>
            <person name="Kauserud H."/>
        </authorList>
    </citation>
    <scope>NUCLEOTIDE SEQUENCE</scope>
    <source>
        <strain evidence="1">CBHHK182m</strain>
    </source>
</reference>
<proteinExistence type="predicted"/>
<organism evidence="1 2">
    <name type="scientific">Mycena metata</name>
    <dbReference type="NCBI Taxonomy" id="1033252"/>
    <lineage>
        <taxon>Eukaryota</taxon>
        <taxon>Fungi</taxon>
        <taxon>Dikarya</taxon>
        <taxon>Basidiomycota</taxon>
        <taxon>Agaricomycotina</taxon>
        <taxon>Agaricomycetes</taxon>
        <taxon>Agaricomycetidae</taxon>
        <taxon>Agaricales</taxon>
        <taxon>Marasmiineae</taxon>
        <taxon>Mycenaceae</taxon>
        <taxon>Mycena</taxon>
    </lineage>
</organism>
<sequence length="175" mass="19550">MIMTFLSVTGKRSPRQRSPLPTSIWPCLFVVAVFLSASAFVGFSPRKFVVSLGQPPTSDICPQEAALFPARNAPIWEATHEETASNAFKTRAIDWLAGAVQIPYIAEVVFHNPAHILRLQDGILRQHAAYRRRPALACIRRLSRVSDACIPARTRESETPKDKYIRAVVRVDRLG</sequence>
<name>A0AAD7N6C8_9AGAR</name>
<evidence type="ECO:0000313" key="1">
    <source>
        <dbReference type="EMBL" id="KAJ7746257.1"/>
    </source>
</evidence>
<comment type="caution">
    <text evidence="1">The sequence shown here is derived from an EMBL/GenBank/DDBJ whole genome shotgun (WGS) entry which is preliminary data.</text>
</comment>